<accession>A0AAD2CR63</accession>
<reference evidence="1" key="1">
    <citation type="submission" date="2023-08" db="EMBL/GenBank/DDBJ databases">
        <authorList>
            <person name="Audoor S."/>
            <person name="Bilcke G."/>
        </authorList>
    </citation>
    <scope>NUCLEOTIDE SEQUENCE</scope>
</reference>
<protein>
    <submittedName>
        <fullName evidence="1">Uncharacterized protein</fullName>
    </submittedName>
</protein>
<organism evidence="1 2">
    <name type="scientific">Cylindrotheca closterium</name>
    <dbReference type="NCBI Taxonomy" id="2856"/>
    <lineage>
        <taxon>Eukaryota</taxon>
        <taxon>Sar</taxon>
        <taxon>Stramenopiles</taxon>
        <taxon>Ochrophyta</taxon>
        <taxon>Bacillariophyta</taxon>
        <taxon>Bacillariophyceae</taxon>
        <taxon>Bacillariophycidae</taxon>
        <taxon>Bacillariales</taxon>
        <taxon>Bacillariaceae</taxon>
        <taxon>Cylindrotheca</taxon>
    </lineage>
</organism>
<gene>
    <name evidence="1" type="ORF">CYCCA115_LOCUS8444</name>
</gene>
<name>A0AAD2CR63_9STRA</name>
<dbReference type="EMBL" id="CAKOGP040001113">
    <property type="protein sequence ID" value="CAJ1943447.1"/>
    <property type="molecule type" value="Genomic_DNA"/>
</dbReference>
<evidence type="ECO:0000313" key="2">
    <source>
        <dbReference type="Proteomes" id="UP001295423"/>
    </source>
</evidence>
<proteinExistence type="predicted"/>
<dbReference type="AlphaFoldDB" id="A0AAD2CR63"/>
<keyword evidence="2" id="KW-1185">Reference proteome</keyword>
<comment type="caution">
    <text evidence="1">The sequence shown here is derived from an EMBL/GenBank/DDBJ whole genome shotgun (WGS) entry which is preliminary data.</text>
</comment>
<dbReference type="Proteomes" id="UP001295423">
    <property type="component" value="Unassembled WGS sequence"/>
</dbReference>
<evidence type="ECO:0000313" key="1">
    <source>
        <dbReference type="EMBL" id="CAJ1943447.1"/>
    </source>
</evidence>
<sequence length="255" mass="28505">MLFEVATVVLCKIENVHLFQYGGKGGKWREYGSGPLRYKIILRSDPRFDSQRGKGQVTFHNSLTCAGGLNMLVIYNFPLVHKTTSKPNEVHFKARSAVIGTDYKSSIYGIRFASPEDAARFMWAHWVLQLASINPSIPSPLSVEATTTRAFMGMGQEEHEEQDVINRHLIISSLCQLASANRAVLSSEHPSFQWAEQRLFDADVNAGRLLHNATEVDAEAELDAEAKLDAEADDDSASVHNWESQDYFSLDSELK</sequence>